<feature type="region of interest" description="Disordered" evidence="1">
    <location>
        <begin position="1"/>
        <end position="71"/>
    </location>
</feature>
<evidence type="ECO:0000313" key="2">
    <source>
        <dbReference type="EnsemblProtists" id="PYU1_T006159"/>
    </source>
</evidence>
<proteinExistence type="predicted"/>
<feature type="region of interest" description="Disordered" evidence="1">
    <location>
        <begin position="91"/>
        <end position="112"/>
    </location>
</feature>
<keyword evidence="3" id="KW-1185">Reference proteome</keyword>
<dbReference type="EnsemblProtists" id="PYU1_T006159">
    <property type="protein sequence ID" value="PYU1_T006159"/>
    <property type="gene ID" value="PYU1_G006147"/>
</dbReference>
<dbReference type="Proteomes" id="UP000019132">
    <property type="component" value="Unassembled WGS sequence"/>
</dbReference>
<dbReference type="eggNOG" id="ENOG502RCFH">
    <property type="taxonomic scope" value="Eukaryota"/>
</dbReference>
<evidence type="ECO:0000313" key="3">
    <source>
        <dbReference type="Proteomes" id="UP000019132"/>
    </source>
</evidence>
<organism evidence="2 3">
    <name type="scientific">Globisporangium ultimum (strain ATCC 200006 / CBS 805.95 / DAOM BR144)</name>
    <name type="common">Pythium ultimum</name>
    <dbReference type="NCBI Taxonomy" id="431595"/>
    <lineage>
        <taxon>Eukaryota</taxon>
        <taxon>Sar</taxon>
        <taxon>Stramenopiles</taxon>
        <taxon>Oomycota</taxon>
        <taxon>Peronosporomycetes</taxon>
        <taxon>Pythiales</taxon>
        <taxon>Pythiaceae</taxon>
        <taxon>Globisporangium</taxon>
    </lineage>
</organism>
<reference evidence="2" key="3">
    <citation type="submission" date="2015-02" db="UniProtKB">
        <authorList>
            <consortium name="EnsemblProtists"/>
        </authorList>
    </citation>
    <scope>IDENTIFICATION</scope>
    <source>
        <strain evidence="2">DAOM BR144</strain>
    </source>
</reference>
<dbReference type="VEuPathDB" id="FungiDB:PYU1_G006147"/>
<reference evidence="3" key="1">
    <citation type="journal article" date="2010" name="Genome Biol.">
        <title>Genome sequence of the necrotrophic plant pathogen Pythium ultimum reveals original pathogenicity mechanisms and effector repertoire.</title>
        <authorList>
            <person name="Levesque C.A."/>
            <person name="Brouwer H."/>
            <person name="Cano L."/>
            <person name="Hamilton J.P."/>
            <person name="Holt C."/>
            <person name="Huitema E."/>
            <person name="Raffaele S."/>
            <person name="Robideau G.P."/>
            <person name="Thines M."/>
            <person name="Win J."/>
            <person name="Zerillo M.M."/>
            <person name="Beakes G.W."/>
            <person name="Boore J.L."/>
            <person name="Busam D."/>
            <person name="Dumas B."/>
            <person name="Ferriera S."/>
            <person name="Fuerstenberg S.I."/>
            <person name="Gachon C.M."/>
            <person name="Gaulin E."/>
            <person name="Govers F."/>
            <person name="Grenville-Briggs L."/>
            <person name="Horner N."/>
            <person name="Hostetler J."/>
            <person name="Jiang R.H."/>
            <person name="Johnson J."/>
            <person name="Krajaejun T."/>
            <person name="Lin H."/>
            <person name="Meijer H.J."/>
            <person name="Moore B."/>
            <person name="Morris P."/>
            <person name="Phuntmart V."/>
            <person name="Puiu D."/>
            <person name="Shetty J."/>
            <person name="Stajich J.E."/>
            <person name="Tripathy S."/>
            <person name="Wawra S."/>
            <person name="van West P."/>
            <person name="Whitty B.R."/>
            <person name="Coutinho P.M."/>
            <person name="Henrissat B."/>
            <person name="Martin F."/>
            <person name="Thomas P.D."/>
            <person name="Tyler B.M."/>
            <person name="De Vries R.P."/>
            <person name="Kamoun S."/>
            <person name="Yandell M."/>
            <person name="Tisserat N."/>
            <person name="Buell C.R."/>
        </authorList>
    </citation>
    <scope>NUCLEOTIDE SEQUENCE</scope>
    <source>
        <strain evidence="3">DAOM:BR144</strain>
    </source>
</reference>
<accession>K3WMG7</accession>
<dbReference type="HOGENOM" id="CLU_964640_0_0_1"/>
<feature type="compositionally biased region" description="Basic residues" evidence="1">
    <location>
        <begin position="124"/>
        <end position="136"/>
    </location>
</feature>
<reference evidence="3" key="2">
    <citation type="submission" date="2010-04" db="EMBL/GenBank/DDBJ databases">
        <authorList>
            <person name="Buell R."/>
            <person name="Hamilton J."/>
            <person name="Hostetler J."/>
        </authorList>
    </citation>
    <scope>NUCLEOTIDE SEQUENCE [LARGE SCALE GENOMIC DNA]</scope>
    <source>
        <strain evidence="3">DAOM:BR144</strain>
    </source>
</reference>
<dbReference type="AlphaFoldDB" id="K3WMG7"/>
<name>K3WMG7_GLOUD</name>
<protein>
    <submittedName>
        <fullName evidence="2">Uncharacterized protein</fullName>
    </submittedName>
</protein>
<dbReference type="EMBL" id="GL376625">
    <property type="status" value="NOT_ANNOTATED_CDS"/>
    <property type="molecule type" value="Genomic_DNA"/>
</dbReference>
<sequence length="287" mass="31778">MQRSALRSIYGNTHPKAKHGAVVSPVLDNSEQDDGENPSWSTPSDDDDSDGVRRATRQSNNRDSDNHHQLQPHIELQKTSGQIEMPQLRTVSSATSNNQEHDYQPWSSGSTQSKYTVLGQKKLWRKSRAQRPRHTAHTILSVEDDDNDDSSMSTTRDVAPNSNREDVGDAWPSSRSSSSLSSYFSVNERLQAVRNGDAFRNLPGRIPSTARSSDSFSSLSSSCAETADVTQRFVVARQKKSKFAARVLLPGQKNPLYLGRYVSEAAALAACERAYNVIMTPHSAEKQ</sequence>
<dbReference type="OMA" id="LGQKHQW"/>
<evidence type="ECO:0000256" key="1">
    <source>
        <dbReference type="SAM" id="MobiDB-lite"/>
    </source>
</evidence>
<feature type="region of interest" description="Disordered" evidence="1">
    <location>
        <begin position="124"/>
        <end position="179"/>
    </location>
</feature>
<dbReference type="InParanoid" id="K3WMG7"/>